<evidence type="ECO:0000256" key="1">
    <source>
        <dbReference type="SAM" id="SignalP"/>
    </source>
</evidence>
<dbReference type="InterPro" id="IPR018247">
    <property type="entry name" value="EF_Hand_1_Ca_BS"/>
</dbReference>
<sequence length="365" mass="39410">MTLSNLILVSVSVVFCTSWIWSPAVGGRVCAFSFPPSTSIRHRRLSASSMYYNNDNDNNKDGESWNRRRFLLLPSVATRTTTAGAAVVVASGIMSSFPSIGVAATTMAPMLGGSRVEEIGGGFDILTPQPLLLKSSDAFFPASCCLTVVDNNNKTSWNVQRAVTSVEGDVGQAGVVWKALGGDDLRSFTDKLTEVYEARFVPSPNDDATYVFDDGKSTTTGGGGKTLRSSVLDRGYDIASRCGGTNVSWDAQNGGDLSYTTKSSSSSSSSMAVMELKVMQRKNDSSEQGFGSDELIRIHPASNSIFGDLYRVARVKRRFRRDFDANGNRIIEGLEIVTTYRVLDGIAGIEMPTSTCRSRIRMTAP</sequence>
<proteinExistence type="predicted"/>
<name>A0A7S2VZI3_9STRA</name>
<dbReference type="EMBL" id="HBHI01006395">
    <property type="protein sequence ID" value="CAD9659404.1"/>
    <property type="molecule type" value="Transcribed_RNA"/>
</dbReference>
<gene>
    <name evidence="2" type="ORF">EANT1437_LOCUS3207</name>
</gene>
<dbReference type="PROSITE" id="PS00018">
    <property type="entry name" value="EF_HAND_1"/>
    <property type="match status" value="1"/>
</dbReference>
<dbReference type="AlphaFoldDB" id="A0A7S2VZI3"/>
<reference evidence="2" key="1">
    <citation type="submission" date="2021-01" db="EMBL/GenBank/DDBJ databases">
        <authorList>
            <person name="Corre E."/>
            <person name="Pelletier E."/>
            <person name="Niang G."/>
            <person name="Scheremetjew M."/>
            <person name="Finn R."/>
            <person name="Kale V."/>
            <person name="Holt S."/>
            <person name="Cochrane G."/>
            <person name="Meng A."/>
            <person name="Brown T."/>
            <person name="Cohen L."/>
        </authorList>
    </citation>
    <scope>NUCLEOTIDE SEQUENCE</scope>
    <source>
        <strain evidence="2">CCMP1452</strain>
    </source>
</reference>
<organism evidence="2">
    <name type="scientific">Eucampia antarctica</name>
    <dbReference type="NCBI Taxonomy" id="49252"/>
    <lineage>
        <taxon>Eukaryota</taxon>
        <taxon>Sar</taxon>
        <taxon>Stramenopiles</taxon>
        <taxon>Ochrophyta</taxon>
        <taxon>Bacillariophyta</taxon>
        <taxon>Mediophyceae</taxon>
        <taxon>Biddulphiophycidae</taxon>
        <taxon>Hemiaulales</taxon>
        <taxon>Hemiaulaceae</taxon>
        <taxon>Eucampia</taxon>
    </lineage>
</organism>
<keyword evidence="1" id="KW-0732">Signal</keyword>
<accession>A0A7S2VZI3</accession>
<feature type="chain" id="PRO_5030671791" description="Calmodulin" evidence="1">
    <location>
        <begin position="27"/>
        <end position="365"/>
    </location>
</feature>
<evidence type="ECO:0008006" key="3">
    <source>
        <dbReference type="Google" id="ProtNLM"/>
    </source>
</evidence>
<evidence type="ECO:0000313" key="2">
    <source>
        <dbReference type="EMBL" id="CAD9659404.1"/>
    </source>
</evidence>
<feature type="signal peptide" evidence="1">
    <location>
        <begin position="1"/>
        <end position="26"/>
    </location>
</feature>
<protein>
    <recommendedName>
        <fullName evidence="3">Calmodulin</fullName>
    </recommendedName>
</protein>